<organism evidence="1 2">
    <name type="scientific">Blattamonas nauphoetae</name>
    <dbReference type="NCBI Taxonomy" id="2049346"/>
    <lineage>
        <taxon>Eukaryota</taxon>
        <taxon>Metamonada</taxon>
        <taxon>Preaxostyla</taxon>
        <taxon>Oxymonadida</taxon>
        <taxon>Blattamonas</taxon>
    </lineage>
</organism>
<dbReference type="EMBL" id="JARBJD010000648">
    <property type="protein sequence ID" value="KAK2940598.1"/>
    <property type="molecule type" value="Genomic_DNA"/>
</dbReference>
<proteinExistence type="predicted"/>
<protein>
    <submittedName>
        <fullName evidence="1">Uncharacterized protein</fullName>
    </submittedName>
</protein>
<evidence type="ECO:0000313" key="1">
    <source>
        <dbReference type="EMBL" id="KAK2940598.1"/>
    </source>
</evidence>
<name>A0ABQ9WMA0_9EUKA</name>
<gene>
    <name evidence="1" type="ORF">BLNAU_24491</name>
</gene>
<reference evidence="1 2" key="1">
    <citation type="journal article" date="2022" name="bioRxiv">
        <title>Genomics of Preaxostyla Flagellates Illuminates Evolutionary Transitions and the Path Towards Mitochondrial Loss.</title>
        <authorList>
            <person name="Novak L.V.F."/>
            <person name="Treitli S.C."/>
            <person name="Pyrih J."/>
            <person name="Halakuc P."/>
            <person name="Pipaliya S.V."/>
            <person name="Vacek V."/>
            <person name="Brzon O."/>
            <person name="Soukal P."/>
            <person name="Eme L."/>
            <person name="Dacks J.B."/>
            <person name="Karnkowska A."/>
            <person name="Elias M."/>
            <person name="Hampl V."/>
        </authorList>
    </citation>
    <scope>NUCLEOTIDE SEQUENCE [LARGE SCALE GENOMIC DNA]</scope>
    <source>
        <strain evidence="1">NAU3</strain>
        <tissue evidence="1">Gut</tissue>
    </source>
</reference>
<sequence length="105" mass="11838">MSVHIQARGTAPPIDFPPVYWKLKQFGGGTVTTAFMKLTEQVKSGYTFDPDAIGNIKLFLAKLYPFENRAAFAEYVLHHLVPTRENDSRGFAEHMRILLIDVGLN</sequence>
<dbReference type="Proteomes" id="UP001281761">
    <property type="component" value="Unassembled WGS sequence"/>
</dbReference>
<comment type="caution">
    <text evidence="1">The sequence shown here is derived from an EMBL/GenBank/DDBJ whole genome shotgun (WGS) entry which is preliminary data.</text>
</comment>
<evidence type="ECO:0000313" key="2">
    <source>
        <dbReference type="Proteomes" id="UP001281761"/>
    </source>
</evidence>
<accession>A0ABQ9WMA0</accession>
<keyword evidence="2" id="KW-1185">Reference proteome</keyword>